<dbReference type="EMBL" id="AP023420">
    <property type="protein sequence ID" value="BCK85083.1"/>
    <property type="molecule type" value="Genomic_DNA"/>
</dbReference>
<dbReference type="AlphaFoldDB" id="A0A810QL89"/>
<dbReference type="KEGG" id="pfaa:MM59RIKEN_24020"/>
<evidence type="ECO:0000313" key="1">
    <source>
        <dbReference type="EMBL" id="BCK85083.1"/>
    </source>
</evidence>
<proteinExistence type="predicted"/>
<name>A0A810QL89_9FIRM</name>
<dbReference type="Proteomes" id="UP000679848">
    <property type="component" value="Chromosome"/>
</dbReference>
<dbReference type="RefSeq" id="WP_213543373.1">
    <property type="nucleotide sequence ID" value="NZ_AP023420.1"/>
</dbReference>
<protein>
    <submittedName>
        <fullName evidence="1">Uncharacterized protein</fullName>
    </submittedName>
</protein>
<keyword evidence="2" id="KW-1185">Reference proteome</keyword>
<accession>A0A810QL89</accession>
<gene>
    <name evidence="1" type="ORF">MM59RIKEN_24020</name>
</gene>
<evidence type="ECO:0000313" key="2">
    <source>
        <dbReference type="Proteomes" id="UP000679848"/>
    </source>
</evidence>
<reference evidence="1" key="1">
    <citation type="submission" date="2020-09" db="EMBL/GenBank/DDBJ databases">
        <title>New species isolated from human feces.</title>
        <authorList>
            <person name="Kitahara M."/>
            <person name="Shigeno Y."/>
            <person name="Shime M."/>
            <person name="Matsumoto Y."/>
            <person name="Nakamura S."/>
            <person name="Motooka D."/>
            <person name="Fukuoka S."/>
            <person name="Nishikawa H."/>
            <person name="Benno Y."/>
        </authorList>
    </citation>
    <scope>NUCLEOTIDE SEQUENCE</scope>
    <source>
        <strain evidence="1">MM59</strain>
    </source>
</reference>
<sequence>MRYARLHRKEYPAPMREAVAEVGSIGLSLWLVDAEKILSAVFVIWSQKADA</sequence>
<organism evidence="1 2">
    <name type="scientific">Pusillibacter faecalis</name>
    <dbReference type="NCBI Taxonomy" id="2714358"/>
    <lineage>
        <taxon>Bacteria</taxon>
        <taxon>Bacillati</taxon>
        <taxon>Bacillota</taxon>
        <taxon>Clostridia</taxon>
        <taxon>Eubacteriales</taxon>
        <taxon>Oscillospiraceae</taxon>
        <taxon>Pusillibacter</taxon>
    </lineage>
</organism>